<dbReference type="SMART" id="SM00369">
    <property type="entry name" value="LRR_TYP"/>
    <property type="match status" value="2"/>
</dbReference>
<evidence type="ECO:0000256" key="4">
    <source>
        <dbReference type="ARBA" id="ARBA00022821"/>
    </source>
</evidence>
<evidence type="ECO:0000256" key="2">
    <source>
        <dbReference type="ARBA" id="ARBA00022737"/>
    </source>
</evidence>
<dbReference type="CDD" id="cd14798">
    <property type="entry name" value="RX-CC_like"/>
    <property type="match status" value="2"/>
</dbReference>
<dbReference type="Pfam" id="PF18052">
    <property type="entry name" value="Rx_N"/>
    <property type="match status" value="2"/>
</dbReference>
<dbReference type="InterPro" id="IPR036388">
    <property type="entry name" value="WH-like_DNA-bd_sf"/>
</dbReference>
<dbReference type="Pfam" id="PF00931">
    <property type="entry name" value="NB-ARC"/>
    <property type="match status" value="2"/>
</dbReference>
<dbReference type="InterPro" id="IPR044974">
    <property type="entry name" value="Disease_R_plants"/>
</dbReference>
<dbReference type="InterPro" id="IPR038005">
    <property type="entry name" value="RX-like_CC"/>
</dbReference>
<dbReference type="Gene3D" id="3.80.10.10">
    <property type="entry name" value="Ribonuclease Inhibitor"/>
    <property type="match status" value="2"/>
</dbReference>
<dbReference type="InterPro" id="IPR058922">
    <property type="entry name" value="WHD_DRP"/>
</dbReference>
<feature type="domain" description="Disease resistance protein winged helix" evidence="7">
    <location>
        <begin position="1368"/>
        <end position="1439"/>
    </location>
</feature>
<feature type="domain" description="Disease resistance R13L4/SHOC-2-like LRR" evidence="8">
    <location>
        <begin position="548"/>
        <end position="876"/>
    </location>
</feature>
<keyword evidence="4" id="KW-0611">Plant defense</keyword>
<dbReference type="PANTHER" id="PTHR23155:SF1205">
    <property type="entry name" value="DISEASE RESISTANCE PROTEIN RPM1"/>
    <property type="match status" value="1"/>
</dbReference>
<dbReference type="Gene3D" id="1.10.8.430">
    <property type="entry name" value="Helical domain of apoptotic protease-activating factors"/>
    <property type="match status" value="2"/>
</dbReference>
<sequence length="1882" mass="217398">MAESAVNFVLDKIKPFFENGVQLLRGVRAELVYLKGELERMRALLRDADAMEESDEELKVWVKQVRNVAYDAEDLLDEFAILQAYNSQSVQMYCPYYRLCGCVKDLKAHYRVAWELQSINTRIRDIFAVYKRLLPKLNAVKGSIFNNPGDTWHDRREDALLLENTDVVGIHKRKKKLVRMLVEGGSGLEVVSVTGMGGMGKTTLVKKVYDDDEVKKHFKPRAWITVSQSFRVEDLLKDIIHKLFDAIRRPVPEGVHDKNSYELKAIIKNFLQKRRYLIVLDDVWHADKWETVKYALPKGKFGSRIMLTTRNAVFTTCSESKSKVYHLKPLPADESWKLFIKKAFLGKPCPPYLVERCESIVQRCEGLPLAIVAISGVLATKDKRRIDEWDFICRSLGAELHGNNKLEDLKKVLSLSFNDLPYYLKACFLYLSLFPEGHLIRRMRLIRLWIAEGFVEAIEGRTLEEVAEDYLKELLNRNLILVGDTTSDGRVKTYRLHGLLREIIISKSRDQNFAAIVKDQNTIWPDRVRRLSIHNALETVQEKRSVPQLRSLFMFGAVARSSMRKYFATGFRLLGVLDLEAAPLKKFPREILDLFYLKYLSLRKTQVKFIPRSIGNLSNLETLDLKKTNVTELPLEILKLQKLRHLLVYRLKNESYAHFYSKFGFSALPNIGELQSLQKLCFIEANDQSCGMTMRELGKLKQLRRLGIMKLRKQDGLALCLSIESLTKLRALSVTSTGESEVIDLHHISSPPQFLERLYLIGRLEEMPNWIPSLNSLARLFLKWSQLEDDPLVHLQDLPNLIHLELLHACDSDMLSFNGRGFKKLKVLGLDKFDKLQCVKVEEGAMPCLEKLTIQRCKSMKRVPSGVKHLTKLKLLEFFEMPNELILKLRPDGEGEDYEEVQHIPDVYSAYWRDGGWDVYSIESFGEIENAPVRRRHDQLRPLWKLASIFEKEVNLFRGVREEAVYLRGELERMKAFLRTADVLQETDEELKVWVRQVRDIAHEAEDVLDEFALLQEHDHDRDHGYGIYGSLRRLGCCIKNAKASYRIGSELQAINSRVKEIGEVHRRLCHKFNKADDSAGNTWQDRRGDALLLDKYDLVGLDEPKSQLVGWLFKGSSGREVVSVAGMGGMGKTTLAKQVYDDPEVKKHFKVRAWITVNRSFKFGDLLRDMVQQLFKAIRRQVPQMVANMNNNQLKTTIKELLQKRRYLIVLDDVWNLSEWNAIKYALPNNDCGSRIMLTTRKSDVATTAAGVLSEGKAYDLKPLPLSESWDLFCRRAFQHNKCPPHLEEICNYILRKCEGLPLAIVAISGVLATKDTRRLDEWDVVARSLGAEIEGNDKLNDLKKVLSLSFNDLPYFLKSCFLYLSIFPEDHLIERMRLIRLWVAEGFIEAKEGKTLEEVGEDYLQELLNRSLMQVATTTPDGRVKTCRIHDLLREIIISKSRDQNFTTILKEPSLQWSERVRRLSIHGTLQNVQPNRSVSQLRSLFMFGVTEQPSIPRLFPSGFRLLNVLDFQNSPLEKFPVEVVDLYYLKYLSLRETKVETVPRSIGKLKNLETLDLKHSKVKQLPVEILKLHRLRHLLVYLHEFESYEHFHSKNGFKVMPNIGVLQALQKLCFVEVNQDGRTIIRELGKLNQLRRLGLLKLRKEDGEALCSSIEKLTNLCALSIASVKEDEIIDLQHLSSPPLFLQRLYMRGRLDALPYWIPMLPSLVRLSLKWSRLRDDPLIYLQHIPNLVQLELIQAFVGDRLCFRAYGFGKLKILTLDKLDELRCIEVEKGAMACLEKLTIQRCKLLENVPSGIEHLTELKVLEFSNMPVDLMKTICTDGKDNSKVLHIPELYSTYWREGGWEVYSIESMMDGEYCPLPSNPFSDELQTRWKSWK</sequence>
<evidence type="ECO:0000259" key="8">
    <source>
        <dbReference type="Pfam" id="PF23598"/>
    </source>
</evidence>
<dbReference type="Pfam" id="PF23598">
    <property type="entry name" value="LRR_14"/>
    <property type="match status" value="2"/>
</dbReference>
<evidence type="ECO:0000259" key="6">
    <source>
        <dbReference type="Pfam" id="PF18052"/>
    </source>
</evidence>
<keyword evidence="3" id="KW-0547">Nucleotide-binding</keyword>
<evidence type="ECO:0008006" key="11">
    <source>
        <dbReference type="Google" id="ProtNLM"/>
    </source>
</evidence>
<dbReference type="Pfam" id="PF23559">
    <property type="entry name" value="WHD_DRP"/>
    <property type="match status" value="2"/>
</dbReference>
<protein>
    <recommendedName>
        <fullName evidence="11">Disease resistance protein RPM1-like</fullName>
    </recommendedName>
</protein>
<dbReference type="Gene3D" id="1.10.10.10">
    <property type="entry name" value="Winged helix-like DNA-binding domain superfamily/Winged helix DNA-binding domain"/>
    <property type="match status" value="2"/>
</dbReference>
<dbReference type="InterPro" id="IPR027417">
    <property type="entry name" value="P-loop_NTPase"/>
</dbReference>
<dbReference type="FunFam" id="1.10.10.10:FF:000322">
    <property type="entry name" value="Probable disease resistance protein At1g63360"/>
    <property type="match status" value="2"/>
</dbReference>
<feature type="domain" description="Disease resistance R13L4/SHOC-2-like LRR" evidence="8">
    <location>
        <begin position="1483"/>
        <end position="1811"/>
    </location>
</feature>
<reference evidence="9 10" key="1">
    <citation type="submission" date="2018-10" db="EMBL/GenBank/DDBJ databases">
        <title>A high-quality apple genome assembly.</title>
        <authorList>
            <person name="Hu J."/>
        </authorList>
    </citation>
    <scope>NUCLEOTIDE SEQUENCE [LARGE SCALE GENOMIC DNA]</scope>
    <source>
        <strain evidence="10">cv. HFTH1</strain>
        <tissue evidence="9">Young leaf</tissue>
    </source>
</reference>
<evidence type="ECO:0000313" key="9">
    <source>
        <dbReference type="EMBL" id="RXH96955.1"/>
    </source>
</evidence>
<feature type="domain" description="Disease resistance protein winged helix" evidence="7">
    <location>
        <begin position="433"/>
        <end position="504"/>
    </location>
</feature>
<evidence type="ECO:0000256" key="1">
    <source>
        <dbReference type="ARBA" id="ARBA00022614"/>
    </source>
</evidence>
<keyword evidence="1" id="KW-0433">Leucine-rich repeat</keyword>
<dbReference type="GO" id="GO:0098542">
    <property type="term" value="P:defense response to other organism"/>
    <property type="evidence" value="ECO:0007669"/>
    <property type="project" value="TreeGrafter"/>
</dbReference>
<dbReference type="InterPro" id="IPR032675">
    <property type="entry name" value="LRR_dom_sf"/>
</dbReference>
<dbReference type="Proteomes" id="UP000290289">
    <property type="component" value="Chromosome 6"/>
</dbReference>
<evidence type="ECO:0000259" key="7">
    <source>
        <dbReference type="Pfam" id="PF23559"/>
    </source>
</evidence>
<feature type="domain" description="NB-ARC" evidence="5">
    <location>
        <begin position="1104"/>
        <end position="1283"/>
    </location>
</feature>
<dbReference type="Gene3D" id="3.40.50.300">
    <property type="entry name" value="P-loop containing nucleotide triphosphate hydrolases"/>
    <property type="match status" value="2"/>
</dbReference>
<gene>
    <name evidence="9" type="ORF">DVH24_035623</name>
</gene>
<feature type="domain" description="NB-ARC" evidence="5">
    <location>
        <begin position="172"/>
        <end position="345"/>
    </location>
</feature>
<dbReference type="FunFam" id="3.40.50.300:FF:001091">
    <property type="entry name" value="Probable disease resistance protein At1g61300"/>
    <property type="match status" value="2"/>
</dbReference>
<keyword evidence="10" id="KW-1185">Reference proteome</keyword>
<dbReference type="Gene3D" id="1.20.5.4130">
    <property type="match status" value="2"/>
</dbReference>
<dbReference type="SUPFAM" id="SSF52540">
    <property type="entry name" value="P-loop containing nucleoside triphosphate hydrolases"/>
    <property type="match status" value="2"/>
</dbReference>
<dbReference type="InterPro" id="IPR055414">
    <property type="entry name" value="LRR_R13L4/SHOC2-like"/>
</dbReference>
<evidence type="ECO:0000313" key="10">
    <source>
        <dbReference type="Proteomes" id="UP000290289"/>
    </source>
</evidence>
<dbReference type="InterPro" id="IPR003591">
    <property type="entry name" value="Leu-rich_rpt_typical-subtyp"/>
</dbReference>
<accession>A0A498JP93</accession>
<evidence type="ECO:0000259" key="5">
    <source>
        <dbReference type="Pfam" id="PF00931"/>
    </source>
</evidence>
<feature type="domain" description="Disease resistance N-terminal" evidence="6">
    <location>
        <begin position="943"/>
        <end position="1020"/>
    </location>
</feature>
<dbReference type="PRINTS" id="PR00364">
    <property type="entry name" value="DISEASERSIST"/>
</dbReference>
<dbReference type="PANTHER" id="PTHR23155">
    <property type="entry name" value="DISEASE RESISTANCE PROTEIN RP"/>
    <property type="match status" value="1"/>
</dbReference>
<name>A0A498JP93_MALDO</name>
<proteinExistence type="predicted"/>
<keyword evidence="2" id="KW-0677">Repeat</keyword>
<dbReference type="STRING" id="3750.A0A498JP93"/>
<evidence type="ECO:0000256" key="3">
    <source>
        <dbReference type="ARBA" id="ARBA00022741"/>
    </source>
</evidence>
<dbReference type="GO" id="GO:0043531">
    <property type="term" value="F:ADP binding"/>
    <property type="evidence" value="ECO:0007669"/>
    <property type="project" value="InterPro"/>
</dbReference>
<comment type="caution">
    <text evidence="9">The sequence shown here is derived from an EMBL/GenBank/DDBJ whole genome shotgun (WGS) entry which is preliminary data.</text>
</comment>
<dbReference type="SUPFAM" id="SSF52058">
    <property type="entry name" value="L domain-like"/>
    <property type="match status" value="2"/>
</dbReference>
<dbReference type="InterPro" id="IPR042197">
    <property type="entry name" value="Apaf_helical"/>
</dbReference>
<dbReference type="InterPro" id="IPR002182">
    <property type="entry name" value="NB-ARC"/>
</dbReference>
<dbReference type="InterPro" id="IPR041118">
    <property type="entry name" value="Rx_N"/>
</dbReference>
<dbReference type="EMBL" id="RDQH01000332">
    <property type="protein sequence ID" value="RXH96955.1"/>
    <property type="molecule type" value="Genomic_DNA"/>
</dbReference>
<feature type="domain" description="Disease resistance N-terminal" evidence="6">
    <location>
        <begin position="5"/>
        <end position="85"/>
    </location>
</feature>
<organism evidence="9 10">
    <name type="scientific">Malus domestica</name>
    <name type="common">Apple</name>
    <name type="synonym">Pyrus malus</name>
    <dbReference type="NCBI Taxonomy" id="3750"/>
    <lineage>
        <taxon>Eukaryota</taxon>
        <taxon>Viridiplantae</taxon>
        <taxon>Streptophyta</taxon>
        <taxon>Embryophyta</taxon>
        <taxon>Tracheophyta</taxon>
        <taxon>Spermatophyta</taxon>
        <taxon>Magnoliopsida</taxon>
        <taxon>eudicotyledons</taxon>
        <taxon>Gunneridae</taxon>
        <taxon>Pentapetalae</taxon>
        <taxon>rosids</taxon>
        <taxon>fabids</taxon>
        <taxon>Rosales</taxon>
        <taxon>Rosaceae</taxon>
        <taxon>Amygdaloideae</taxon>
        <taxon>Maleae</taxon>
        <taxon>Malus</taxon>
    </lineage>
</organism>